<dbReference type="NCBIfam" id="NF046078">
    <property type="entry name" value="STM4504_CBY0614"/>
    <property type="match status" value="1"/>
</dbReference>
<dbReference type="EMBL" id="CP050861">
    <property type="protein sequence ID" value="UTD16281.1"/>
    <property type="molecule type" value="Genomic_DNA"/>
</dbReference>
<dbReference type="InterPro" id="IPR054280">
    <property type="entry name" value="DUF7014"/>
</dbReference>
<feature type="domain" description="DUF7014" evidence="2">
    <location>
        <begin position="178"/>
        <end position="306"/>
    </location>
</feature>
<evidence type="ECO:0000313" key="4">
    <source>
        <dbReference type="Proteomes" id="UP001056837"/>
    </source>
</evidence>
<dbReference type="RefSeq" id="WP_253679663.1">
    <property type="nucleotide sequence ID" value="NZ_CP050861.1"/>
</dbReference>
<evidence type="ECO:0000259" key="2">
    <source>
        <dbReference type="Pfam" id="PF22809"/>
    </source>
</evidence>
<protein>
    <submittedName>
        <fullName evidence="3">Abortive infection family protein</fullName>
    </submittedName>
</protein>
<evidence type="ECO:0000313" key="3">
    <source>
        <dbReference type="EMBL" id="UTD16281.1"/>
    </source>
</evidence>
<evidence type="ECO:0000259" key="1">
    <source>
        <dbReference type="Pfam" id="PF18863"/>
    </source>
</evidence>
<feature type="domain" description="HEPN AbiJ-N-terminal" evidence="1">
    <location>
        <begin position="6"/>
        <end position="174"/>
    </location>
</feature>
<proteinExistence type="predicted"/>
<dbReference type="Proteomes" id="UP001056837">
    <property type="component" value="Chromosome"/>
</dbReference>
<gene>
    <name evidence="3" type="ORF">HER15_12725</name>
</gene>
<dbReference type="InterPro" id="IPR049503">
    <property type="entry name" value="AbiJ_NTD4"/>
</dbReference>
<name>A0AAE9MPP3_9FLAO</name>
<accession>A0AAE9MPP3</accession>
<dbReference type="Pfam" id="PF22809">
    <property type="entry name" value="DUF7014"/>
    <property type="match status" value="1"/>
</dbReference>
<organism evidence="3 4">
    <name type="scientific">Tenacibaculum mesophilum</name>
    <dbReference type="NCBI Taxonomy" id="104268"/>
    <lineage>
        <taxon>Bacteria</taxon>
        <taxon>Pseudomonadati</taxon>
        <taxon>Bacteroidota</taxon>
        <taxon>Flavobacteriia</taxon>
        <taxon>Flavobacteriales</taxon>
        <taxon>Flavobacteriaceae</taxon>
        <taxon>Tenacibaculum</taxon>
    </lineage>
</organism>
<sequence>MRIYNLFSKRQKKLRGENSDILTYDKIPQPLKIQIVHILRDCIGEDIGSYGGKPASEIYQSIFDILCREYGRFSLVETQYNDSPQRQIFDFILQTKSTEEILDTVEVSFNLIETKISPNPHYYSQNAYVKTNPISAINELNERFKESAIGYSYLGREVIRIDSTYIHSEVVKPTLSLLKNNKFKGANEEYLKAHEHFRHGRNKECLNECLKAFESTLKIICKRKGWNYKETDTSRKLIQVCFQNNLVPTFTQNQFTSLQNLIESGVPTIRNKLGGHGQGEVPKNVNDTMTRYALNLTGTNIIFLIEQSQI</sequence>
<dbReference type="AlphaFoldDB" id="A0AAE9MPP3"/>
<dbReference type="Pfam" id="PF18863">
    <property type="entry name" value="AbiJ_NTD4"/>
    <property type="match status" value="1"/>
</dbReference>
<reference evidence="3" key="1">
    <citation type="submission" date="2020-04" db="EMBL/GenBank/DDBJ databases">
        <title>Tenacibaculum mesophilum bac2.</title>
        <authorList>
            <person name="Li M."/>
        </authorList>
    </citation>
    <scope>NUCLEOTIDE SEQUENCE</scope>
    <source>
        <strain evidence="3">Bac2</strain>
    </source>
</reference>